<proteinExistence type="predicted"/>
<dbReference type="EMBL" id="JBAFSM010000032">
    <property type="protein sequence ID" value="MEG3438617.1"/>
    <property type="molecule type" value="Genomic_DNA"/>
</dbReference>
<keyword evidence="1" id="KW-1133">Transmembrane helix</keyword>
<dbReference type="RefSeq" id="WP_332866099.1">
    <property type="nucleotide sequence ID" value="NZ_JBAFSM010000032.1"/>
</dbReference>
<dbReference type="Proteomes" id="UP001328733">
    <property type="component" value="Unassembled WGS sequence"/>
</dbReference>
<comment type="caution">
    <text evidence="2">The sequence shown here is derived from an EMBL/GenBank/DDBJ whole genome shotgun (WGS) entry which is preliminary data.</text>
</comment>
<gene>
    <name evidence="2" type="ORF">V0288_15905</name>
</gene>
<feature type="transmembrane region" description="Helical" evidence="1">
    <location>
        <begin position="358"/>
        <end position="378"/>
    </location>
</feature>
<dbReference type="AlphaFoldDB" id="A0AAW9QLE7"/>
<feature type="transmembrane region" description="Helical" evidence="1">
    <location>
        <begin position="236"/>
        <end position="256"/>
    </location>
</feature>
<evidence type="ECO:0008006" key="4">
    <source>
        <dbReference type="Google" id="ProtNLM"/>
    </source>
</evidence>
<evidence type="ECO:0000313" key="2">
    <source>
        <dbReference type="EMBL" id="MEG3438617.1"/>
    </source>
</evidence>
<feature type="transmembrane region" description="Helical" evidence="1">
    <location>
        <begin position="384"/>
        <end position="401"/>
    </location>
</feature>
<protein>
    <recommendedName>
        <fullName evidence="4">Glycosyltransferase RgtA/B/C/D-like domain-containing protein</fullName>
    </recommendedName>
</protein>
<feature type="transmembrane region" description="Helical" evidence="1">
    <location>
        <begin position="112"/>
        <end position="133"/>
    </location>
</feature>
<feature type="transmembrane region" description="Helical" evidence="1">
    <location>
        <begin position="77"/>
        <end position="100"/>
    </location>
</feature>
<evidence type="ECO:0000256" key="1">
    <source>
        <dbReference type="SAM" id="Phobius"/>
    </source>
</evidence>
<organism evidence="2 3">
    <name type="scientific">Pannus brasiliensis CCIBt3594</name>
    <dbReference type="NCBI Taxonomy" id="1427578"/>
    <lineage>
        <taxon>Bacteria</taxon>
        <taxon>Bacillati</taxon>
        <taxon>Cyanobacteriota</taxon>
        <taxon>Cyanophyceae</taxon>
        <taxon>Oscillatoriophycideae</taxon>
        <taxon>Chroococcales</taxon>
        <taxon>Microcystaceae</taxon>
        <taxon>Pannus</taxon>
    </lineage>
</organism>
<evidence type="ECO:0000313" key="3">
    <source>
        <dbReference type="Proteomes" id="UP001328733"/>
    </source>
</evidence>
<name>A0AAW9QLE7_9CHRO</name>
<sequence>MKKVTLFPLLFAIALSGYLLLVMTVNLSSFPGLHADEAWVGLNANSIIYNGTRTIHGVNTYTSSFYSWLVSLGFRGAGVHLFTLRFVGVFLNFLGFLIVLGSFYKYIDKKSIFIYLALLISGSSLLLFPRIAWEVCALQGFFLSIKFSILLKHLKGYRLEFIDVFLFLTITSIGTINHFIFIFESLGLALAALLLHLRYCNKNTIELLYLSVLSSGWVAIIYLVKPSIADEFFQEYRYALLITTLVILVTIDLFFLKTRFQIVHGLDSINSKYLKLLYGIACLFSLGVLGFLGGKFFAGHSWSFFGTISGIVVIERLSSYLLTAVESRWLEIVWGGLIAIFIIRGFQKLANKLDADKLQMDVFCYLYTLSCLLFISLSPGNSDRYYIIPIYLFVASFPLVVRNHRVNSRSRYCWGALILWLGLTLSVEQSLLWRNILSTDNRPPVLVTYHNYRDYSSHFLKHHELLQFLRKRKICHIDRNTSYFIYFPLDFHFLTDRFPCDPAPTVRIEHCPHCWGEPKYFKVIKSPG</sequence>
<feature type="transmembrane region" description="Helical" evidence="1">
    <location>
        <begin position="164"/>
        <end position="195"/>
    </location>
</feature>
<keyword evidence="3" id="KW-1185">Reference proteome</keyword>
<feature type="transmembrane region" description="Helical" evidence="1">
    <location>
        <begin position="207"/>
        <end position="224"/>
    </location>
</feature>
<keyword evidence="1" id="KW-0472">Membrane</keyword>
<feature type="transmembrane region" description="Helical" evidence="1">
    <location>
        <begin position="329"/>
        <end position="346"/>
    </location>
</feature>
<keyword evidence="1" id="KW-0812">Transmembrane</keyword>
<accession>A0AAW9QLE7</accession>
<reference evidence="2 3" key="1">
    <citation type="submission" date="2024-01" db="EMBL/GenBank/DDBJ databases">
        <title>Genomic insights into the taxonomy and metabolism of the cyanobacterium Pannus brasiliensis CCIBt3594.</title>
        <authorList>
            <person name="Machado M."/>
            <person name="Botero N.B."/>
            <person name="Andreote A.P.D."/>
            <person name="Feitosa A.M.T."/>
            <person name="Popin R."/>
            <person name="Sivonen K."/>
            <person name="Fiore M.F."/>
        </authorList>
    </citation>
    <scope>NUCLEOTIDE SEQUENCE [LARGE SCALE GENOMIC DNA]</scope>
    <source>
        <strain evidence="2 3">CCIBt3594</strain>
    </source>
</reference>
<feature type="transmembrane region" description="Helical" evidence="1">
    <location>
        <begin position="276"/>
        <end position="298"/>
    </location>
</feature>